<feature type="binding site" evidence="6">
    <location>
        <position position="121"/>
    </location>
    <ligand>
        <name>(6S)-5-formyl-5,6,7,8-tetrahydrofolate</name>
        <dbReference type="ChEBI" id="CHEBI:57457"/>
    </ligand>
</feature>
<comment type="caution">
    <text evidence="6">Lacks conserved residue(s) required for the propagation of feature annotation.</text>
</comment>
<feature type="binding site" evidence="6">
    <location>
        <position position="82"/>
    </location>
    <ligand>
        <name>(6S)-5-formyl-5,6,7,8-tetrahydrofolate</name>
        <dbReference type="ChEBI" id="CHEBI:57457"/>
    </ligand>
</feature>
<dbReference type="Gene3D" id="1.20.120.430">
    <property type="entry name" value="tRNA modification GTPase MnmE domain 2"/>
    <property type="match status" value="1"/>
</dbReference>
<dbReference type="InterPro" id="IPR006073">
    <property type="entry name" value="GTP-bd"/>
</dbReference>
<feature type="binding site" evidence="6">
    <location>
        <begin position="226"/>
        <end position="231"/>
    </location>
    <ligand>
        <name>GTP</name>
        <dbReference type="ChEBI" id="CHEBI:37565"/>
    </ligand>
</feature>
<dbReference type="CDD" id="cd14858">
    <property type="entry name" value="TrmE_N"/>
    <property type="match status" value="1"/>
</dbReference>
<proteinExistence type="inferred from homology"/>
<dbReference type="NCBIfam" id="TIGR00231">
    <property type="entry name" value="small_GTP"/>
    <property type="match status" value="1"/>
</dbReference>
<dbReference type="Pfam" id="PF10396">
    <property type="entry name" value="TrmE_N"/>
    <property type="match status" value="1"/>
</dbReference>
<comment type="function">
    <text evidence="6">Exhibits a very high intrinsic GTPase hydrolysis rate. Involved in the addition of a carboxymethylaminomethyl (cmnm) group at the wobble position (U34) of certain tRNAs, forming tRNA-cmnm(5)s(2)U34.</text>
</comment>
<dbReference type="GO" id="GO:0003924">
    <property type="term" value="F:GTPase activity"/>
    <property type="evidence" value="ECO:0007669"/>
    <property type="project" value="UniProtKB-UniRule"/>
</dbReference>
<feature type="binding site" evidence="6">
    <location>
        <begin position="245"/>
        <end position="251"/>
    </location>
    <ligand>
        <name>GTP</name>
        <dbReference type="ChEBI" id="CHEBI:37565"/>
    </ligand>
</feature>
<dbReference type="EC" id="3.6.-.-" evidence="6"/>
<organism evidence="9 10">
    <name type="scientific">Candidatus Stercoripulliclostridium merdigallinarum</name>
    <dbReference type="NCBI Taxonomy" id="2840951"/>
    <lineage>
        <taxon>Bacteria</taxon>
        <taxon>Bacillati</taxon>
        <taxon>Bacillota</taxon>
        <taxon>Clostridia</taxon>
        <taxon>Eubacteriales</taxon>
        <taxon>Candidatus Stercoripulliclostridium</taxon>
    </lineage>
</organism>
<keyword evidence="5 6" id="KW-0342">GTP-binding</keyword>
<evidence type="ECO:0000256" key="5">
    <source>
        <dbReference type="ARBA" id="ARBA00023134"/>
    </source>
</evidence>
<dbReference type="Pfam" id="PF01926">
    <property type="entry name" value="MMR_HSR1"/>
    <property type="match status" value="1"/>
</dbReference>
<feature type="binding site" evidence="6">
    <location>
        <position position="440"/>
    </location>
    <ligand>
        <name>(6S)-5-formyl-5,6,7,8-tetrahydrofolate</name>
        <dbReference type="ChEBI" id="CHEBI:57457"/>
    </ligand>
</feature>
<dbReference type="GO" id="GO:0005829">
    <property type="term" value="C:cytosol"/>
    <property type="evidence" value="ECO:0007669"/>
    <property type="project" value="TreeGrafter"/>
</dbReference>
<keyword evidence="6" id="KW-0460">Magnesium</keyword>
<dbReference type="SUPFAM" id="SSF116878">
    <property type="entry name" value="TrmE connector domain"/>
    <property type="match status" value="1"/>
</dbReference>
<evidence type="ECO:0000256" key="6">
    <source>
        <dbReference type="HAMAP-Rule" id="MF_00379"/>
    </source>
</evidence>
<keyword evidence="6" id="KW-0963">Cytoplasm</keyword>
<dbReference type="GO" id="GO:0030488">
    <property type="term" value="P:tRNA methylation"/>
    <property type="evidence" value="ECO:0007669"/>
    <property type="project" value="TreeGrafter"/>
</dbReference>
<evidence type="ECO:0000256" key="7">
    <source>
        <dbReference type="RuleBase" id="RU003313"/>
    </source>
</evidence>
<feature type="domain" description="TrmE-type G" evidence="8">
    <location>
        <begin position="216"/>
        <end position="365"/>
    </location>
</feature>
<dbReference type="NCBIfam" id="TIGR00450">
    <property type="entry name" value="mnmE_trmE_thdF"/>
    <property type="match status" value="1"/>
</dbReference>
<keyword evidence="4 6" id="KW-0630">Potassium</keyword>
<evidence type="ECO:0000256" key="3">
    <source>
        <dbReference type="ARBA" id="ARBA00022741"/>
    </source>
</evidence>
<dbReference type="Gene3D" id="3.30.1360.120">
    <property type="entry name" value="Probable tRNA modification gtpase trme, domain 1"/>
    <property type="match status" value="1"/>
</dbReference>
<evidence type="ECO:0000256" key="2">
    <source>
        <dbReference type="ARBA" id="ARBA00022694"/>
    </source>
</evidence>
<feature type="binding site" evidence="6">
    <location>
        <position position="230"/>
    </location>
    <ligand>
        <name>Mg(2+)</name>
        <dbReference type="ChEBI" id="CHEBI:18420"/>
    </ligand>
</feature>
<keyword evidence="6" id="KW-0378">Hydrolase</keyword>
<gene>
    <name evidence="6 9" type="primary">mnmE</name>
    <name evidence="6" type="synonym">trmE</name>
    <name evidence="9" type="ORF">IAB05_01140</name>
</gene>
<sequence>MSDVIVAISTARGEGAVGIVRLSGSGADKVASQLFYRKNFDFSTAEANKLYLGTVTAGRISDKALAVIFKAPKSYTGEDVIEFHLHGGRVITEAVLEAAVNLGARPAEPGEFTKRAYLNGKISLSAAEGVEAIISADSAAEAVAAYRALGGELDRTIKRAEELLISAAAMTDVALDYPEEMVDDTKPQVRETLIQVKGILKSLIGTERDRKLVTDGISVVLAGLVNAGKSSLMNALCGAERAIVTEYAGTTRDVLKERLEINGIKVTLSDTAGIREGAEGAEKIGIERAENAYKGADLVLFVMDGAEPESAEERELYRKISSKPNIRVMNKCDATAYPRQADVEVSALTGENMRKLSQMIAEKAGIENAKTPPLIRERGLHAAKTALKAVEEAVAALDKATPDCLAVDIKEALATLCSITGEDASESVVTEIFSRFCVGK</sequence>
<evidence type="ECO:0000313" key="9">
    <source>
        <dbReference type="EMBL" id="HIU59976.1"/>
    </source>
</evidence>
<evidence type="ECO:0000256" key="4">
    <source>
        <dbReference type="ARBA" id="ARBA00022958"/>
    </source>
</evidence>
<comment type="caution">
    <text evidence="9">The sequence shown here is derived from an EMBL/GenBank/DDBJ whole genome shotgun (WGS) entry which is preliminary data.</text>
</comment>
<dbReference type="Proteomes" id="UP000824094">
    <property type="component" value="Unassembled WGS sequence"/>
</dbReference>
<comment type="subcellular location">
    <subcellularLocation>
        <location evidence="6">Cytoplasm</location>
    </subcellularLocation>
</comment>
<comment type="similarity">
    <text evidence="1 6 7">Belongs to the TRAFAC class TrmE-Era-EngA-EngB-Septin-like GTPase superfamily. TrmE GTPase family.</text>
</comment>
<dbReference type="PROSITE" id="PS51709">
    <property type="entry name" value="G_TRME"/>
    <property type="match status" value="1"/>
</dbReference>
<dbReference type="Gene3D" id="3.40.50.300">
    <property type="entry name" value="P-loop containing nucleotide triphosphate hydrolases"/>
    <property type="match status" value="1"/>
</dbReference>
<dbReference type="HAMAP" id="MF_00379">
    <property type="entry name" value="GTPase_MnmE"/>
    <property type="match status" value="1"/>
</dbReference>
<reference evidence="9" key="1">
    <citation type="submission" date="2020-10" db="EMBL/GenBank/DDBJ databases">
        <authorList>
            <person name="Gilroy R."/>
        </authorList>
    </citation>
    <scope>NUCLEOTIDE SEQUENCE</scope>
    <source>
        <strain evidence="9">18911</strain>
    </source>
</reference>
<evidence type="ECO:0000256" key="1">
    <source>
        <dbReference type="ARBA" id="ARBA00011043"/>
    </source>
</evidence>
<keyword evidence="6" id="KW-0479">Metal-binding</keyword>
<comment type="cofactor">
    <cofactor evidence="6">
        <name>K(+)</name>
        <dbReference type="ChEBI" id="CHEBI:29103"/>
    </cofactor>
    <text evidence="6">Binds 1 potassium ion per subunit.</text>
</comment>
<dbReference type="InterPro" id="IPR005225">
    <property type="entry name" value="Small_GTP-bd"/>
</dbReference>
<evidence type="ECO:0000259" key="8">
    <source>
        <dbReference type="PROSITE" id="PS51709"/>
    </source>
</evidence>
<dbReference type="PANTHER" id="PTHR42714">
    <property type="entry name" value="TRNA MODIFICATION GTPASE GTPBP3"/>
    <property type="match status" value="1"/>
</dbReference>
<evidence type="ECO:0000313" key="10">
    <source>
        <dbReference type="Proteomes" id="UP000824094"/>
    </source>
</evidence>
<dbReference type="InterPro" id="IPR004520">
    <property type="entry name" value="GTPase_MnmE"/>
</dbReference>
<dbReference type="CDD" id="cd04164">
    <property type="entry name" value="trmE"/>
    <property type="match status" value="1"/>
</dbReference>
<dbReference type="InterPro" id="IPR027266">
    <property type="entry name" value="TrmE/GcvT-like"/>
</dbReference>
<feature type="binding site" evidence="6">
    <location>
        <position position="21"/>
    </location>
    <ligand>
        <name>(6S)-5-formyl-5,6,7,8-tetrahydrofolate</name>
        <dbReference type="ChEBI" id="CHEBI:57457"/>
    </ligand>
</feature>
<accession>A0A9D1SH47</accession>
<dbReference type="Pfam" id="PF12631">
    <property type="entry name" value="MnmE_helical"/>
    <property type="match status" value="1"/>
</dbReference>
<name>A0A9D1SH47_9FIRM</name>
<dbReference type="SUPFAM" id="SSF52540">
    <property type="entry name" value="P-loop containing nucleoside triphosphate hydrolases"/>
    <property type="match status" value="1"/>
</dbReference>
<feature type="binding site" evidence="6">
    <location>
        <position position="251"/>
    </location>
    <ligand>
        <name>Mg(2+)</name>
        <dbReference type="ChEBI" id="CHEBI:18420"/>
    </ligand>
</feature>
<keyword evidence="2 6" id="KW-0819">tRNA processing</keyword>
<comment type="subunit">
    <text evidence="6">Homodimer. Heterotetramer of two MnmE and two MnmG subunits.</text>
</comment>
<dbReference type="InterPro" id="IPR027368">
    <property type="entry name" value="MnmE_dom2"/>
</dbReference>
<dbReference type="AlphaFoldDB" id="A0A9D1SH47"/>
<reference evidence="9" key="2">
    <citation type="journal article" date="2021" name="PeerJ">
        <title>Extensive microbial diversity within the chicken gut microbiome revealed by metagenomics and culture.</title>
        <authorList>
            <person name="Gilroy R."/>
            <person name="Ravi A."/>
            <person name="Getino M."/>
            <person name="Pursley I."/>
            <person name="Horton D.L."/>
            <person name="Alikhan N.F."/>
            <person name="Baker D."/>
            <person name="Gharbi K."/>
            <person name="Hall N."/>
            <person name="Watson M."/>
            <person name="Adriaenssens E.M."/>
            <person name="Foster-Nyarko E."/>
            <person name="Jarju S."/>
            <person name="Secka A."/>
            <person name="Antonio M."/>
            <person name="Oren A."/>
            <person name="Chaudhuri R.R."/>
            <person name="La Ragione R."/>
            <person name="Hildebrand F."/>
            <person name="Pallen M.J."/>
        </authorList>
    </citation>
    <scope>NUCLEOTIDE SEQUENCE</scope>
    <source>
        <strain evidence="9">18911</strain>
    </source>
</reference>
<protein>
    <recommendedName>
        <fullName evidence="6">tRNA modification GTPase MnmE</fullName>
        <ecNumber evidence="6">3.6.-.-</ecNumber>
    </recommendedName>
</protein>
<dbReference type="EMBL" id="DVNF01000038">
    <property type="protein sequence ID" value="HIU59976.1"/>
    <property type="molecule type" value="Genomic_DNA"/>
</dbReference>
<keyword evidence="3 6" id="KW-0547">Nucleotide-binding</keyword>
<dbReference type="InterPro" id="IPR027417">
    <property type="entry name" value="P-loop_NTPase"/>
</dbReference>
<dbReference type="InterPro" id="IPR025867">
    <property type="entry name" value="MnmE_helical"/>
</dbReference>
<dbReference type="InterPro" id="IPR018948">
    <property type="entry name" value="GTP-bd_TrmE_N"/>
</dbReference>
<dbReference type="PRINTS" id="PR00326">
    <property type="entry name" value="GTP1OBG"/>
</dbReference>
<dbReference type="GO" id="GO:0002098">
    <property type="term" value="P:tRNA wobble uridine modification"/>
    <property type="evidence" value="ECO:0007669"/>
    <property type="project" value="TreeGrafter"/>
</dbReference>
<feature type="binding site" evidence="6">
    <location>
        <begin position="270"/>
        <end position="273"/>
    </location>
    <ligand>
        <name>GTP</name>
        <dbReference type="ChEBI" id="CHEBI:37565"/>
    </ligand>
</feature>
<dbReference type="InterPro" id="IPR031168">
    <property type="entry name" value="G_TrmE"/>
</dbReference>
<dbReference type="GO" id="GO:0005525">
    <property type="term" value="F:GTP binding"/>
    <property type="evidence" value="ECO:0007669"/>
    <property type="project" value="UniProtKB-UniRule"/>
</dbReference>
<dbReference type="GO" id="GO:0046872">
    <property type="term" value="F:metal ion binding"/>
    <property type="evidence" value="ECO:0007669"/>
    <property type="project" value="UniProtKB-KW"/>
</dbReference>
<dbReference type="PANTHER" id="PTHR42714:SF2">
    <property type="entry name" value="TRNA MODIFICATION GTPASE GTPBP3, MITOCHONDRIAL"/>
    <property type="match status" value="1"/>
</dbReference>